<dbReference type="EMBL" id="LR797130">
    <property type="protein sequence ID" value="CAB4188793.1"/>
    <property type="molecule type" value="Genomic_DNA"/>
</dbReference>
<evidence type="ECO:0000313" key="2">
    <source>
        <dbReference type="EMBL" id="CAB4146048.1"/>
    </source>
</evidence>
<protein>
    <submittedName>
        <fullName evidence="6">Uncharacterized protein</fullName>
    </submittedName>
</protein>
<dbReference type="EMBL" id="LR796917">
    <property type="protein sequence ID" value="CAB4175352.1"/>
    <property type="molecule type" value="Genomic_DNA"/>
</dbReference>
<accession>A0A6J5Q6C0</accession>
<reference evidence="6" key="1">
    <citation type="submission" date="2020-05" db="EMBL/GenBank/DDBJ databases">
        <authorList>
            <person name="Chiriac C."/>
            <person name="Salcher M."/>
            <person name="Ghai R."/>
            <person name="Kavagutti S V."/>
        </authorList>
    </citation>
    <scope>NUCLEOTIDE SEQUENCE</scope>
</reference>
<dbReference type="EMBL" id="LR796709">
    <property type="protein sequence ID" value="CAB4161048.1"/>
    <property type="molecule type" value="Genomic_DNA"/>
</dbReference>
<evidence type="ECO:0000313" key="4">
    <source>
        <dbReference type="EMBL" id="CAB4161048.1"/>
    </source>
</evidence>
<evidence type="ECO:0000313" key="7">
    <source>
        <dbReference type="EMBL" id="CAB4188793.1"/>
    </source>
</evidence>
<evidence type="ECO:0000313" key="9">
    <source>
        <dbReference type="EMBL" id="CAB4216121.1"/>
    </source>
</evidence>
<dbReference type="EMBL" id="LR797434">
    <property type="protein sequence ID" value="CAB4216121.1"/>
    <property type="molecule type" value="Genomic_DNA"/>
</dbReference>
<name>A0A6J5Q6C0_9CAUD</name>
<dbReference type="EMBL" id="LR796980">
    <property type="protein sequence ID" value="CAB4179082.1"/>
    <property type="molecule type" value="Genomic_DNA"/>
</dbReference>
<evidence type="ECO:0000313" key="3">
    <source>
        <dbReference type="EMBL" id="CAB4150967.1"/>
    </source>
</evidence>
<organism evidence="6">
    <name type="scientific">uncultured Caudovirales phage</name>
    <dbReference type="NCBI Taxonomy" id="2100421"/>
    <lineage>
        <taxon>Viruses</taxon>
        <taxon>Duplodnaviria</taxon>
        <taxon>Heunggongvirae</taxon>
        <taxon>Uroviricota</taxon>
        <taxon>Caudoviricetes</taxon>
        <taxon>Peduoviridae</taxon>
        <taxon>Maltschvirus</taxon>
        <taxon>Maltschvirus maltsch</taxon>
    </lineage>
</organism>
<evidence type="ECO:0000313" key="1">
    <source>
        <dbReference type="EMBL" id="CAB4135627.1"/>
    </source>
</evidence>
<proteinExistence type="predicted"/>
<evidence type="ECO:0000313" key="5">
    <source>
        <dbReference type="EMBL" id="CAB4175352.1"/>
    </source>
</evidence>
<sequence>MTTDKEKGTEIWASLGITKNLGNYESLRLDAGARTQASDPNDPEAWAKVWASIDSQIEAKLQELDNESPK</sequence>
<evidence type="ECO:0000313" key="6">
    <source>
        <dbReference type="EMBL" id="CAB4179082.1"/>
    </source>
</evidence>
<dbReference type="EMBL" id="LR797180">
    <property type="protein sequence ID" value="CAB4191936.1"/>
    <property type="molecule type" value="Genomic_DNA"/>
</dbReference>
<evidence type="ECO:0000313" key="8">
    <source>
        <dbReference type="EMBL" id="CAB4191936.1"/>
    </source>
</evidence>
<dbReference type="EMBL" id="LR797492">
    <property type="protein sequence ID" value="CAB4220153.1"/>
    <property type="molecule type" value="Genomic_DNA"/>
</dbReference>
<dbReference type="EMBL" id="LR796548">
    <property type="protein sequence ID" value="CAB4150967.1"/>
    <property type="molecule type" value="Genomic_DNA"/>
</dbReference>
<dbReference type="EMBL" id="LR796305">
    <property type="protein sequence ID" value="CAB4135627.1"/>
    <property type="molecule type" value="Genomic_DNA"/>
</dbReference>
<dbReference type="EMBL" id="LR798423">
    <property type="protein sequence ID" value="CAB5230754.1"/>
    <property type="molecule type" value="Genomic_DNA"/>
</dbReference>
<evidence type="ECO:0000313" key="10">
    <source>
        <dbReference type="EMBL" id="CAB4220153.1"/>
    </source>
</evidence>
<evidence type="ECO:0000313" key="11">
    <source>
        <dbReference type="EMBL" id="CAB5230754.1"/>
    </source>
</evidence>
<gene>
    <name evidence="6" type="ORF">UFOVP1031_28</name>
    <name evidence="7" type="ORF">UFOVP1172_107</name>
    <name evidence="8" type="ORF">UFOVP1240_12</name>
    <name evidence="9" type="ORF">UFOVP1486_69</name>
    <name evidence="11" type="ORF">UFOVP1578_100</name>
    <name evidence="10" type="ORF">UFOVP1630_92</name>
    <name evidence="1" type="ORF">UFOVP288_29</name>
    <name evidence="2" type="ORF">UFOVP483_10</name>
    <name evidence="3" type="ORF">UFOVP573_86</name>
    <name evidence="4" type="ORF">UFOVP769_29</name>
    <name evidence="5" type="ORF">UFOVP962_154</name>
</gene>
<dbReference type="EMBL" id="LR796461">
    <property type="protein sequence ID" value="CAB4146048.1"/>
    <property type="molecule type" value="Genomic_DNA"/>
</dbReference>